<evidence type="ECO:0000256" key="1">
    <source>
        <dbReference type="ARBA" id="ARBA00022722"/>
    </source>
</evidence>
<dbReference type="InterPro" id="IPR012337">
    <property type="entry name" value="RNaseH-like_sf"/>
</dbReference>
<dbReference type="GO" id="GO:0005634">
    <property type="term" value="C:nucleus"/>
    <property type="evidence" value="ECO:0000318"/>
    <property type="project" value="GO_Central"/>
</dbReference>
<dbReference type="Gramene" id="TraesLAC6A03G03222560.1">
    <property type="protein sequence ID" value="TraesLAC6A03G03222560.1"/>
    <property type="gene ID" value="TraesLAC6A03G03222560"/>
</dbReference>
<dbReference type="SMR" id="A0A3B6NLD5"/>
<organism evidence="3">
    <name type="scientific">Triticum aestivum</name>
    <name type="common">Wheat</name>
    <dbReference type="NCBI Taxonomy" id="4565"/>
    <lineage>
        <taxon>Eukaryota</taxon>
        <taxon>Viridiplantae</taxon>
        <taxon>Streptophyta</taxon>
        <taxon>Embryophyta</taxon>
        <taxon>Tracheophyta</taxon>
        <taxon>Spermatophyta</taxon>
        <taxon>Magnoliopsida</taxon>
        <taxon>Liliopsida</taxon>
        <taxon>Poales</taxon>
        <taxon>Poaceae</taxon>
        <taxon>BOP clade</taxon>
        <taxon>Pooideae</taxon>
        <taxon>Triticodae</taxon>
        <taxon>Triticeae</taxon>
        <taxon>Triticinae</taxon>
        <taxon>Triticum</taxon>
    </lineage>
</organism>
<dbReference type="Proteomes" id="UP000019116">
    <property type="component" value="Chromosome 6A"/>
</dbReference>
<evidence type="ECO:0000256" key="2">
    <source>
        <dbReference type="ARBA" id="ARBA00022801"/>
    </source>
</evidence>
<dbReference type="Gramene" id="TraesROB_scaffold_033733_01G000200.1">
    <property type="protein sequence ID" value="TraesROB_scaffold_033733_01G000200.1"/>
    <property type="gene ID" value="TraesROB_scaffold_033733_01G000200"/>
</dbReference>
<dbReference type="Gramene" id="TraesJUL6A03G03294550.1">
    <property type="protein sequence ID" value="TraesJUL6A03G03294550.1"/>
    <property type="gene ID" value="TraesJUL6A03G03294550"/>
</dbReference>
<keyword evidence="2" id="KW-0378">Hydrolase</keyword>
<dbReference type="AlphaFoldDB" id="A0A3B6NLD5"/>
<dbReference type="Gene3D" id="3.30.420.10">
    <property type="entry name" value="Ribonuclease H-like superfamily/Ribonuclease H"/>
    <property type="match status" value="1"/>
</dbReference>
<evidence type="ECO:0000313" key="3">
    <source>
        <dbReference type="EnsemblPlants" id="TraesCS6A02G100100.1"/>
    </source>
</evidence>
<dbReference type="GO" id="GO:0005737">
    <property type="term" value="C:cytoplasm"/>
    <property type="evidence" value="ECO:0000318"/>
    <property type="project" value="GO_Central"/>
</dbReference>
<dbReference type="OrthoDB" id="446462at2759"/>
<dbReference type="GO" id="GO:0008408">
    <property type="term" value="F:3'-5' exonuclease activity"/>
    <property type="evidence" value="ECO:0000318"/>
    <property type="project" value="GO_Central"/>
</dbReference>
<dbReference type="Gramene" id="TraesSYM6A03G03208730.1">
    <property type="protein sequence ID" value="TraesSYM6A03G03208730.1"/>
    <property type="gene ID" value="TraesSYM6A03G03208730"/>
</dbReference>
<dbReference type="GO" id="GO:0003676">
    <property type="term" value="F:nucleic acid binding"/>
    <property type="evidence" value="ECO:0007669"/>
    <property type="project" value="InterPro"/>
</dbReference>
<dbReference type="SUPFAM" id="SSF53098">
    <property type="entry name" value="Ribonuclease H-like"/>
    <property type="match status" value="1"/>
</dbReference>
<dbReference type="InterPro" id="IPR036397">
    <property type="entry name" value="RNaseH_sf"/>
</dbReference>
<dbReference type="PANTHER" id="PTHR13620:SF75">
    <property type="entry name" value="UBIQUITIN-LIKE DOMAIN-CONTAINING PROTEIN"/>
    <property type="match status" value="1"/>
</dbReference>
<reference evidence="3" key="1">
    <citation type="submission" date="2018-08" db="EMBL/GenBank/DDBJ databases">
        <authorList>
            <person name="Rossello M."/>
        </authorList>
    </citation>
    <scope>NUCLEOTIDE SEQUENCE [LARGE SCALE GENOMIC DNA]</scope>
    <source>
        <strain evidence="3">cv. Chinese Spring</strain>
    </source>
</reference>
<name>A0A3B6NLD5_WHEAT</name>
<dbReference type="InterPro" id="IPR051132">
    <property type="entry name" value="3-5_Exonuclease_domain"/>
</dbReference>
<reference evidence="3" key="2">
    <citation type="submission" date="2018-10" db="UniProtKB">
        <authorList>
            <consortium name="EnsemblPlants"/>
        </authorList>
    </citation>
    <scope>IDENTIFICATION</scope>
</reference>
<accession>A0A3B6NLD5</accession>
<sequence length="258" mass="29594">MAEEPSAKRHHAETSDKRSNLVDINVLGEKRDYTRTLKGVELHGKETLEIVCTSEPDKADEVISRLWRKLGGRIRRIIGVGVHYTNEDEPPQMAAVLQLCVDELCLVYHIATATKWPKRLTDMLQHDKLSTFAGFSIESDKQKLKLSGMEINSNKFIDIQRKWRVPYTGKEYDSLADVAASVIHPFYKGMKNKINTQEDYKLWGTSELPDNLIEYAGVDAYAAYKSWFMIDYITDGSEFAKEREANNFYDHPYCPFTG</sequence>
<dbReference type="Gramene" id="TraesCS6A02G100100.1">
    <property type="protein sequence ID" value="TraesCS6A02G100100.1"/>
    <property type="gene ID" value="TraesCS6A02G100100"/>
</dbReference>
<dbReference type="EnsemblPlants" id="TraesCS6A02G100100.1">
    <property type="protein sequence ID" value="TraesCS6A02G100100.1"/>
    <property type="gene ID" value="TraesCS6A02G100100"/>
</dbReference>
<dbReference type="Gramene" id="TraesSTA6A03G03258710.1">
    <property type="protein sequence ID" value="TraesSTA6A03G03258710.1"/>
    <property type="gene ID" value="TraesSTA6A03G03258710"/>
</dbReference>
<protein>
    <recommendedName>
        <fullName evidence="5">3'-5' exonuclease domain-containing protein</fullName>
    </recommendedName>
</protein>
<dbReference type="Gramene" id="TraesCS6A03G0229400.1">
    <property type="protein sequence ID" value="TraesCS6A03G0229400.1.CDS"/>
    <property type="gene ID" value="TraesCS6A03G0229400"/>
</dbReference>
<evidence type="ECO:0008006" key="5">
    <source>
        <dbReference type="Google" id="ProtNLM"/>
    </source>
</evidence>
<dbReference type="Gramene" id="TraesARI6A03G03223600.1">
    <property type="protein sequence ID" value="TraesARI6A03G03223600.1"/>
    <property type="gene ID" value="TraesARI6A03G03223600"/>
</dbReference>
<proteinExistence type="predicted"/>
<dbReference type="PANTHER" id="PTHR13620">
    <property type="entry name" value="3-5 EXONUCLEASE"/>
    <property type="match status" value="1"/>
</dbReference>
<dbReference type="Gramene" id="TraesNOR6A03G03299580.1">
    <property type="protein sequence ID" value="TraesNOR6A03G03299580.1"/>
    <property type="gene ID" value="TraesNOR6A03G03299580"/>
</dbReference>
<keyword evidence="1" id="KW-0540">Nuclease</keyword>
<dbReference type="Gramene" id="TraesJAG6A03G03262830.1">
    <property type="protein sequence ID" value="TraesJAG6A03G03262830.1"/>
    <property type="gene ID" value="TraesJAG6A03G03262830"/>
</dbReference>
<evidence type="ECO:0000313" key="4">
    <source>
        <dbReference type="Proteomes" id="UP000019116"/>
    </source>
</evidence>
<keyword evidence="4" id="KW-1185">Reference proteome</keyword>